<evidence type="ECO:0000256" key="3">
    <source>
        <dbReference type="ARBA" id="ARBA00022679"/>
    </source>
</evidence>
<feature type="transmembrane region" description="Helical" evidence="8">
    <location>
        <begin position="7"/>
        <end position="25"/>
    </location>
</feature>
<sequence length="182" mass="20154">MSWLRRIFQLTLLMMALALGMLALYQHRFPAPPAPPRPLPPLTGTIDRILIEKSARRLTVFRDGEALRSYGIALGFAPEGDKIRQGDGKTPEGRFRINRRNAASAFHLSLGLDYPQQNDLIRAAAGGYSPGGDIFIHGQPNALFGKATLRHDWTEGCIALADTEIEELWRIAPIGTTVEIRP</sequence>
<dbReference type="InterPro" id="IPR038063">
    <property type="entry name" value="Transpep_catalytic_dom"/>
</dbReference>
<feature type="active site" description="Nucleophile" evidence="7">
    <location>
        <position position="157"/>
    </location>
</feature>
<dbReference type="PROSITE" id="PS52029">
    <property type="entry name" value="LD_TPASE"/>
    <property type="match status" value="1"/>
</dbReference>
<feature type="domain" description="L,D-TPase catalytic" evidence="9">
    <location>
        <begin position="47"/>
        <end position="181"/>
    </location>
</feature>
<name>A0ABT2X3H0_9RHOB</name>
<keyword evidence="8" id="KW-0812">Transmembrane</keyword>
<evidence type="ECO:0000256" key="7">
    <source>
        <dbReference type="PROSITE-ProRule" id="PRU01373"/>
    </source>
</evidence>
<evidence type="ECO:0000313" key="10">
    <source>
        <dbReference type="EMBL" id="MCU9848501.1"/>
    </source>
</evidence>
<dbReference type="RefSeq" id="WP_263335889.1">
    <property type="nucleotide sequence ID" value="NZ_JAOVQO010000009.1"/>
</dbReference>
<feature type="active site" description="Proton donor/acceptor" evidence="7">
    <location>
        <position position="137"/>
    </location>
</feature>
<dbReference type="Pfam" id="PF03734">
    <property type="entry name" value="YkuD"/>
    <property type="match status" value="1"/>
</dbReference>
<organism evidence="10 11">
    <name type="scientific">Albidovulum salinarum</name>
    <dbReference type="NCBI Taxonomy" id="2984153"/>
    <lineage>
        <taxon>Bacteria</taxon>
        <taxon>Pseudomonadati</taxon>
        <taxon>Pseudomonadota</taxon>
        <taxon>Alphaproteobacteria</taxon>
        <taxon>Rhodobacterales</taxon>
        <taxon>Paracoccaceae</taxon>
        <taxon>Albidovulum</taxon>
    </lineage>
</organism>
<comment type="similarity">
    <text evidence="2">Belongs to the YkuD family.</text>
</comment>
<protein>
    <submittedName>
        <fullName evidence="10">L,D-transpeptidase</fullName>
    </submittedName>
</protein>
<dbReference type="Gene3D" id="2.40.440.10">
    <property type="entry name" value="L,D-transpeptidase catalytic domain-like"/>
    <property type="match status" value="1"/>
</dbReference>
<dbReference type="SUPFAM" id="SSF141523">
    <property type="entry name" value="L,D-transpeptidase catalytic domain-like"/>
    <property type="match status" value="1"/>
</dbReference>
<dbReference type="CDD" id="cd16913">
    <property type="entry name" value="YkuD_like"/>
    <property type="match status" value="1"/>
</dbReference>
<keyword evidence="5 7" id="KW-0573">Peptidoglycan synthesis</keyword>
<evidence type="ECO:0000256" key="4">
    <source>
        <dbReference type="ARBA" id="ARBA00022960"/>
    </source>
</evidence>
<keyword evidence="3" id="KW-0808">Transferase</keyword>
<evidence type="ECO:0000256" key="2">
    <source>
        <dbReference type="ARBA" id="ARBA00005992"/>
    </source>
</evidence>
<evidence type="ECO:0000256" key="6">
    <source>
        <dbReference type="ARBA" id="ARBA00023316"/>
    </source>
</evidence>
<keyword evidence="8" id="KW-0472">Membrane</keyword>
<dbReference type="EMBL" id="JAOVQO010000009">
    <property type="protein sequence ID" value="MCU9848501.1"/>
    <property type="molecule type" value="Genomic_DNA"/>
</dbReference>
<evidence type="ECO:0000256" key="1">
    <source>
        <dbReference type="ARBA" id="ARBA00004752"/>
    </source>
</evidence>
<keyword evidence="6 7" id="KW-0961">Cell wall biogenesis/degradation</keyword>
<evidence type="ECO:0000256" key="8">
    <source>
        <dbReference type="SAM" id="Phobius"/>
    </source>
</evidence>
<dbReference type="InterPro" id="IPR005490">
    <property type="entry name" value="LD_TPept_cat_dom"/>
</dbReference>
<keyword evidence="8" id="KW-1133">Transmembrane helix</keyword>
<dbReference type="PANTHER" id="PTHR36699">
    <property type="entry name" value="LD-TRANSPEPTIDASE"/>
    <property type="match status" value="1"/>
</dbReference>
<accession>A0ABT2X3H0</accession>
<comment type="pathway">
    <text evidence="1 7">Cell wall biogenesis; peptidoglycan biosynthesis.</text>
</comment>
<evidence type="ECO:0000256" key="5">
    <source>
        <dbReference type="ARBA" id="ARBA00022984"/>
    </source>
</evidence>
<keyword evidence="11" id="KW-1185">Reference proteome</keyword>
<dbReference type="Proteomes" id="UP001209535">
    <property type="component" value="Unassembled WGS sequence"/>
</dbReference>
<keyword evidence="4 7" id="KW-0133">Cell shape</keyword>
<comment type="caution">
    <text evidence="10">The sequence shown here is derived from an EMBL/GenBank/DDBJ whole genome shotgun (WGS) entry which is preliminary data.</text>
</comment>
<gene>
    <name evidence="10" type="ORF">OEZ60_10810</name>
</gene>
<evidence type="ECO:0000259" key="9">
    <source>
        <dbReference type="PROSITE" id="PS52029"/>
    </source>
</evidence>
<dbReference type="PANTHER" id="PTHR36699:SF1">
    <property type="entry name" value="L,D-TRANSPEPTIDASE YAFK-RELATED"/>
    <property type="match status" value="1"/>
</dbReference>
<evidence type="ECO:0000313" key="11">
    <source>
        <dbReference type="Proteomes" id="UP001209535"/>
    </source>
</evidence>
<reference evidence="10 11" key="1">
    <citation type="submission" date="2022-10" db="EMBL/GenBank/DDBJ databases">
        <title>Defluviimonas sp. nov., isolated from ocean surface sediments.</title>
        <authorList>
            <person name="He W."/>
            <person name="Wang L."/>
            <person name="Zhang D.-F."/>
        </authorList>
    </citation>
    <scope>NUCLEOTIDE SEQUENCE [LARGE SCALE GENOMIC DNA]</scope>
    <source>
        <strain evidence="10 11">WL0024</strain>
    </source>
</reference>
<proteinExistence type="inferred from homology"/>